<name>A0A9W6GNF2_9FUSO</name>
<dbReference type="AlphaFoldDB" id="A0A9W6GNF2"/>
<reference evidence="1" key="1">
    <citation type="submission" date="2022-12" db="EMBL/GenBank/DDBJ databases">
        <title>Reference genome sequencing for broad-spectrum identification of bacterial and archaeal isolates by mass spectrometry.</title>
        <authorList>
            <person name="Sekiguchi Y."/>
            <person name="Tourlousse D.M."/>
        </authorList>
    </citation>
    <scope>NUCLEOTIDE SEQUENCE</scope>
    <source>
        <strain evidence="1">10succ1</strain>
    </source>
</reference>
<gene>
    <name evidence="1" type="ORF">PM10SUCC1_26490</name>
</gene>
<dbReference type="EMBL" id="BSDY01000013">
    <property type="protein sequence ID" value="GLI57135.1"/>
    <property type="molecule type" value="Genomic_DNA"/>
</dbReference>
<keyword evidence="2" id="KW-1185">Reference proteome</keyword>
<organism evidence="1 2">
    <name type="scientific">Propionigenium maris DSM 9537</name>
    <dbReference type="NCBI Taxonomy" id="1123000"/>
    <lineage>
        <taxon>Bacteria</taxon>
        <taxon>Fusobacteriati</taxon>
        <taxon>Fusobacteriota</taxon>
        <taxon>Fusobacteriia</taxon>
        <taxon>Fusobacteriales</taxon>
        <taxon>Fusobacteriaceae</taxon>
        <taxon>Propionigenium</taxon>
    </lineage>
</organism>
<accession>A0A9W6GNF2</accession>
<comment type="caution">
    <text evidence="1">The sequence shown here is derived from an EMBL/GenBank/DDBJ whole genome shotgun (WGS) entry which is preliminary data.</text>
</comment>
<proteinExistence type="predicted"/>
<dbReference type="Proteomes" id="UP001144471">
    <property type="component" value="Unassembled WGS sequence"/>
</dbReference>
<dbReference type="RefSeq" id="WP_281836602.1">
    <property type="nucleotide sequence ID" value="NZ_BSDY01000013.1"/>
</dbReference>
<protein>
    <submittedName>
        <fullName evidence="1">Uncharacterized protein</fullName>
    </submittedName>
</protein>
<evidence type="ECO:0000313" key="1">
    <source>
        <dbReference type="EMBL" id="GLI57135.1"/>
    </source>
</evidence>
<evidence type="ECO:0000313" key="2">
    <source>
        <dbReference type="Proteomes" id="UP001144471"/>
    </source>
</evidence>
<sequence length="93" mass="10491">MAKPYYILNNGELSSSLILGRSYIIISCGSDFKFNPDKVKKILSKEVCYSINFLEESIAEIHYSCPPFSIEGVHSVKNTPSEVGFKDFIHLIE</sequence>